<feature type="chain" id="PRO_5045219620" evidence="6">
    <location>
        <begin position="32"/>
        <end position="633"/>
    </location>
</feature>
<evidence type="ECO:0000256" key="4">
    <source>
        <dbReference type="ARBA" id="ARBA00023295"/>
    </source>
</evidence>
<keyword evidence="3" id="KW-0378">Hydrolase</keyword>
<comment type="similarity">
    <text evidence="2">Belongs to the glycosyl hydrolase 43 family.</text>
</comment>
<feature type="signal peptide" evidence="6">
    <location>
        <begin position="1"/>
        <end position="31"/>
    </location>
</feature>
<comment type="pathway">
    <text evidence="1">Glycan metabolism; L-arabinan degradation.</text>
</comment>
<evidence type="ECO:0000256" key="1">
    <source>
        <dbReference type="ARBA" id="ARBA00004834"/>
    </source>
</evidence>
<dbReference type="InterPro" id="IPR035992">
    <property type="entry name" value="Ricin_B-like_lectins"/>
</dbReference>
<feature type="compositionally biased region" description="Polar residues" evidence="5">
    <location>
        <begin position="414"/>
        <end position="428"/>
    </location>
</feature>
<sequence>MARPLRRRAWAPAVAAALLVGSVAPAVPAVAAPPPGPPPLVAGPDRPEDPVSHDPTLVEEGGWFYLASTGDAATGDDYIPMRRSRDLLTWEELPPVFTDLPAGVLAAIGATAADAPRDAWAPDLSWSGTEWRLYYSVSRFGTTNSVTALATTGSLDPASPAYGWVDRGTVLESEPGSTDYNAIDANYVEDADGGAWLTFGSFFGGLKIVALDRTTGKVAPGAEVLPLVDRQVQFNPVEGPSVVRHGGYYYLFAAFDYCCRGTDSDYRVVVGRSETVTGPYLDKEGVPLLEGGGSEVLRGYDEFQGTGHPDVWSSGGVDYLVNHYYDATSGGTPRLNVRTLSWDGGWPTVGDPVNPSRSAGHGSAYVRVVVRDGGTAVSNATCGYATADLTMAAPSPTDSCQQWQVDARDARQVTDGSETGSRLQNRHSNMSADLPGCAEAETRGDVAQFDWLGSFFYNVCQRWLFSPAPDGWTTISSIAGRGLVWTAEGTAAGADLGVATPTGAASQQFRFEPVGEVLLASPTDQTRTLGVVGCGPTKGRGTQVRMETRVAGSCQTWRLTSAGGAGYTVTDAVTGSVLTETSCQPGNARARLRVARPGTAPGACSVWTLVPDDDGTWSLSTAGSSLAVRLLVP</sequence>
<protein>
    <submittedName>
        <fullName evidence="8">Family 43 glycosylhydrolase</fullName>
    </submittedName>
</protein>
<accession>A0ABV7WEW6</accession>
<evidence type="ECO:0000313" key="8">
    <source>
        <dbReference type="EMBL" id="MFC3687934.1"/>
    </source>
</evidence>
<feature type="region of interest" description="Disordered" evidence="5">
    <location>
        <begin position="409"/>
        <end position="428"/>
    </location>
</feature>
<comment type="caution">
    <text evidence="8">The sequence shown here is derived from an EMBL/GenBank/DDBJ whole genome shotgun (WGS) entry which is preliminary data.</text>
</comment>
<dbReference type="PANTHER" id="PTHR43301:SF3">
    <property type="entry name" value="ARABINAN ENDO-1,5-ALPHA-L-ARABINOSIDASE A-RELATED"/>
    <property type="match status" value="1"/>
</dbReference>
<gene>
    <name evidence="8" type="ORF">ACFOLH_06220</name>
</gene>
<evidence type="ECO:0000313" key="9">
    <source>
        <dbReference type="Proteomes" id="UP001595685"/>
    </source>
</evidence>
<dbReference type="Gene3D" id="2.80.10.50">
    <property type="match status" value="2"/>
</dbReference>
<dbReference type="Pfam" id="PF04616">
    <property type="entry name" value="Glyco_hydro_43"/>
    <property type="match status" value="1"/>
</dbReference>
<evidence type="ECO:0000256" key="6">
    <source>
        <dbReference type="SAM" id="SignalP"/>
    </source>
</evidence>
<evidence type="ECO:0000256" key="3">
    <source>
        <dbReference type="ARBA" id="ARBA00022801"/>
    </source>
</evidence>
<dbReference type="SUPFAM" id="SSF50370">
    <property type="entry name" value="Ricin B-like lectins"/>
    <property type="match status" value="2"/>
</dbReference>
<keyword evidence="4" id="KW-0326">Glycosidase</keyword>
<dbReference type="InterPro" id="IPR050727">
    <property type="entry name" value="GH43_arabinanases"/>
</dbReference>
<organism evidence="8 9">
    <name type="scientific">Aquipuribacter hungaricus</name>
    <dbReference type="NCBI Taxonomy" id="545624"/>
    <lineage>
        <taxon>Bacteria</taxon>
        <taxon>Bacillati</taxon>
        <taxon>Actinomycetota</taxon>
        <taxon>Actinomycetes</taxon>
        <taxon>Micrococcales</taxon>
        <taxon>Intrasporangiaceae</taxon>
        <taxon>Aquipuribacter</taxon>
    </lineage>
</organism>
<feature type="domain" description="Ricin B lectin" evidence="7">
    <location>
        <begin position="554"/>
        <end position="628"/>
    </location>
</feature>
<dbReference type="Proteomes" id="UP001595685">
    <property type="component" value="Unassembled WGS sequence"/>
</dbReference>
<keyword evidence="6" id="KW-0732">Signal</keyword>
<evidence type="ECO:0000256" key="2">
    <source>
        <dbReference type="ARBA" id="ARBA00009865"/>
    </source>
</evidence>
<keyword evidence="9" id="KW-1185">Reference proteome</keyword>
<evidence type="ECO:0000256" key="5">
    <source>
        <dbReference type="SAM" id="MobiDB-lite"/>
    </source>
</evidence>
<dbReference type="EMBL" id="JBHRWW010000003">
    <property type="protein sequence ID" value="MFC3687934.1"/>
    <property type="molecule type" value="Genomic_DNA"/>
</dbReference>
<dbReference type="CDD" id="cd08998">
    <property type="entry name" value="GH43_Arb43a-like"/>
    <property type="match status" value="1"/>
</dbReference>
<dbReference type="PANTHER" id="PTHR43301">
    <property type="entry name" value="ARABINAN ENDO-1,5-ALPHA-L-ARABINOSIDASE"/>
    <property type="match status" value="1"/>
</dbReference>
<evidence type="ECO:0000259" key="7">
    <source>
        <dbReference type="Pfam" id="PF14200"/>
    </source>
</evidence>
<reference evidence="9" key="1">
    <citation type="journal article" date="2019" name="Int. J. Syst. Evol. Microbiol.">
        <title>The Global Catalogue of Microorganisms (GCM) 10K type strain sequencing project: providing services to taxonomists for standard genome sequencing and annotation.</title>
        <authorList>
            <consortium name="The Broad Institute Genomics Platform"/>
            <consortium name="The Broad Institute Genome Sequencing Center for Infectious Disease"/>
            <person name="Wu L."/>
            <person name="Ma J."/>
        </authorList>
    </citation>
    <scope>NUCLEOTIDE SEQUENCE [LARGE SCALE GENOMIC DNA]</scope>
    <source>
        <strain evidence="9">NCAIM B.02333</strain>
    </source>
</reference>
<dbReference type="InterPro" id="IPR000772">
    <property type="entry name" value="Ricin_B_lectin"/>
</dbReference>
<dbReference type="Pfam" id="PF14200">
    <property type="entry name" value="RicinB_lectin_2"/>
    <property type="match status" value="1"/>
</dbReference>
<proteinExistence type="inferred from homology"/>
<dbReference type="CDD" id="cd00161">
    <property type="entry name" value="beta-trefoil_Ricin-like"/>
    <property type="match status" value="2"/>
</dbReference>
<dbReference type="InterPro" id="IPR023296">
    <property type="entry name" value="Glyco_hydro_beta-prop_sf"/>
</dbReference>
<name>A0ABV7WEW6_9MICO</name>
<dbReference type="InterPro" id="IPR006710">
    <property type="entry name" value="Glyco_hydro_43"/>
</dbReference>
<dbReference type="SUPFAM" id="SSF75005">
    <property type="entry name" value="Arabinanase/levansucrase/invertase"/>
    <property type="match status" value="1"/>
</dbReference>
<dbReference type="RefSeq" id="WP_340291212.1">
    <property type="nucleotide sequence ID" value="NZ_JBBEOI010000033.1"/>
</dbReference>
<dbReference type="Gene3D" id="2.115.10.20">
    <property type="entry name" value="Glycosyl hydrolase domain, family 43"/>
    <property type="match status" value="1"/>
</dbReference>